<dbReference type="PROSITE" id="PS50013">
    <property type="entry name" value="CHROMO_2"/>
    <property type="match status" value="1"/>
</dbReference>
<dbReference type="SUPFAM" id="SSF54160">
    <property type="entry name" value="Chromo domain-like"/>
    <property type="match status" value="1"/>
</dbReference>
<protein>
    <recommendedName>
        <fullName evidence="1">Chromo domain-containing protein</fullName>
    </recommendedName>
</protein>
<dbReference type="Proteomes" id="UP000053237">
    <property type="component" value="Unassembled WGS sequence"/>
</dbReference>
<gene>
    <name evidence="2" type="ORF">BN9_114750</name>
</gene>
<organism evidence="2 3">
    <name type="scientific">Albugo candida</name>
    <dbReference type="NCBI Taxonomy" id="65357"/>
    <lineage>
        <taxon>Eukaryota</taxon>
        <taxon>Sar</taxon>
        <taxon>Stramenopiles</taxon>
        <taxon>Oomycota</taxon>
        <taxon>Peronosporomycetes</taxon>
        <taxon>Albuginales</taxon>
        <taxon>Albuginaceae</taxon>
        <taxon>Albugo</taxon>
    </lineage>
</organism>
<dbReference type="EMBL" id="CAIX01000371">
    <property type="protein sequence ID" value="CCI49982.1"/>
    <property type="molecule type" value="Genomic_DNA"/>
</dbReference>
<dbReference type="InterPro" id="IPR016197">
    <property type="entry name" value="Chromo-like_dom_sf"/>
</dbReference>
<dbReference type="OrthoDB" id="78084at2759"/>
<proteinExistence type="predicted"/>
<reference evidence="2 3" key="1">
    <citation type="submission" date="2012-05" db="EMBL/GenBank/DDBJ databases">
        <title>Recombination and specialization in a pathogen metapopulation.</title>
        <authorList>
            <person name="Gardiner A."/>
            <person name="Kemen E."/>
            <person name="Schultz-Larsen T."/>
            <person name="MacLean D."/>
            <person name="Van Oosterhout C."/>
            <person name="Jones J.D.G."/>
        </authorList>
    </citation>
    <scope>NUCLEOTIDE SEQUENCE [LARGE SCALE GENOMIC DNA]</scope>
    <source>
        <strain evidence="2 3">Ac Nc2</strain>
    </source>
</reference>
<evidence type="ECO:0000259" key="1">
    <source>
        <dbReference type="PROSITE" id="PS50013"/>
    </source>
</evidence>
<dbReference type="AlphaFoldDB" id="A0A024GSU5"/>
<dbReference type="InParanoid" id="A0A024GSU5"/>
<accession>A0A024GSU5</accession>
<comment type="caution">
    <text evidence="2">The sequence shown here is derived from an EMBL/GenBank/DDBJ whole genome shotgun (WGS) entry which is preliminary data.</text>
</comment>
<evidence type="ECO:0000313" key="3">
    <source>
        <dbReference type="Proteomes" id="UP000053237"/>
    </source>
</evidence>
<name>A0A024GSU5_9STRA</name>
<feature type="domain" description="Chromo" evidence="1">
    <location>
        <begin position="43"/>
        <end position="93"/>
    </location>
</feature>
<keyword evidence="3" id="KW-1185">Reference proteome</keyword>
<dbReference type="InterPro" id="IPR000953">
    <property type="entry name" value="Chromo/chromo_shadow_dom"/>
</dbReference>
<dbReference type="CDD" id="cd00024">
    <property type="entry name" value="CD_CSD"/>
    <property type="match status" value="1"/>
</dbReference>
<sequence>MKSGILLLETCELHASRLKFNADSDLNVSWDFCKMVAHDFEGHVVDKFRGHRFLRASARYELLVSWRGLMHADDSWKTAAALHQDVPVLVKGYCILHQAYQLVAKSLGINIPESNVASQPAAEGIPAQAREPLINQALTKSVGIATWVKSKTAVCLYFFYILSDGDLGD</sequence>
<evidence type="ECO:0000313" key="2">
    <source>
        <dbReference type="EMBL" id="CCI49982.1"/>
    </source>
</evidence>